<accession>A0AAE9XSG5</accession>
<dbReference type="EMBL" id="CP116805">
    <property type="protein sequence ID" value="WCL54190.1"/>
    <property type="molecule type" value="Genomic_DNA"/>
</dbReference>
<evidence type="ECO:0000259" key="2">
    <source>
        <dbReference type="Pfam" id="PF07589"/>
    </source>
</evidence>
<reference evidence="3" key="1">
    <citation type="submission" date="2023-01" db="EMBL/GenBank/DDBJ databases">
        <title>The genome sequence of Kordiimonadaceae bacterium 6D33.</title>
        <authorList>
            <person name="Liu Y."/>
        </authorList>
    </citation>
    <scope>NUCLEOTIDE SEQUENCE</scope>
    <source>
        <strain evidence="3">6D33</strain>
    </source>
</reference>
<proteinExistence type="predicted"/>
<name>A0AAE9XSG5_9PROT</name>
<gene>
    <name evidence="3" type="ORF">PH603_00265</name>
</gene>
<sequence length="227" mass="24358">MAVALAFVMGGAGAASAATQTFVFSGTATFATEAVANAFGYEFTEIGVFNFTMRFDDSIAPSTQYSSFGGRTTSKYAIESLSWKVGEVEWSRPIDPVSDNFRINDYTQDIGNKDGILIYSGQKSLGGGILVYNTLIAGRDSSFNNYSITDLSMFDLWDSLSNEYSYVSTNIGQIKLDNIGLAMSQTGDGSDVGALPAPAVPEPATWMMMIMGFSLAGLTARRRLVHA</sequence>
<evidence type="ECO:0000256" key="1">
    <source>
        <dbReference type="SAM" id="SignalP"/>
    </source>
</evidence>
<dbReference type="RefSeq" id="WP_289503909.1">
    <property type="nucleotide sequence ID" value="NZ_CP116805.1"/>
</dbReference>
<organism evidence="3 4">
    <name type="scientific">Gimibacter soli</name>
    <dbReference type="NCBI Taxonomy" id="3024400"/>
    <lineage>
        <taxon>Bacteria</taxon>
        <taxon>Pseudomonadati</taxon>
        <taxon>Pseudomonadota</taxon>
        <taxon>Alphaproteobacteria</taxon>
        <taxon>Kordiimonadales</taxon>
        <taxon>Temperatibacteraceae</taxon>
        <taxon>Gimibacter</taxon>
    </lineage>
</organism>
<dbReference type="InterPro" id="IPR013424">
    <property type="entry name" value="Ice-binding_C"/>
</dbReference>
<feature type="signal peptide" evidence="1">
    <location>
        <begin position="1"/>
        <end position="17"/>
    </location>
</feature>
<feature type="chain" id="PRO_5041943926" evidence="1">
    <location>
        <begin position="18"/>
        <end position="227"/>
    </location>
</feature>
<dbReference type="KEGG" id="gso:PH603_00265"/>
<dbReference type="AlphaFoldDB" id="A0AAE9XSG5"/>
<dbReference type="NCBIfam" id="NF035944">
    <property type="entry name" value="PEPxxWA-CTERM"/>
    <property type="match status" value="1"/>
</dbReference>
<keyword evidence="1" id="KW-0732">Signal</keyword>
<evidence type="ECO:0000313" key="4">
    <source>
        <dbReference type="Proteomes" id="UP001217500"/>
    </source>
</evidence>
<feature type="domain" description="Ice-binding protein C-terminal" evidence="2">
    <location>
        <begin position="199"/>
        <end position="223"/>
    </location>
</feature>
<dbReference type="Pfam" id="PF07589">
    <property type="entry name" value="PEP-CTERM"/>
    <property type="match status" value="1"/>
</dbReference>
<evidence type="ECO:0000313" key="3">
    <source>
        <dbReference type="EMBL" id="WCL54190.1"/>
    </source>
</evidence>
<keyword evidence="4" id="KW-1185">Reference proteome</keyword>
<dbReference type="NCBIfam" id="TIGR02595">
    <property type="entry name" value="PEP_CTERM"/>
    <property type="match status" value="1"/>
</dbReference>
<protein>
    <submittedName>
        <fullName evidence="3">PEPxxWA-CTERM sorting domain-containing protein</fullName>
    </submittedName>
</protein>
<dbReference type="Proteomes" id="UP001217500">
    <property type="component" value="Chromosome"/>
</dbReference>